<sequence>MSPSEKVKAVRLASVHYQHPDLDKAVQFLKDFGLIEVSREDDRVFFGGFGVDPYLYVAEKAPGPRRAFLGGTWVVDSAKYLDIAAAHPDALGIEDAIGPGGGKKVSITDPNGFLVTFIHGQSLKDMPNVENTSRISGAEKPLVNLATEKPRQGQFRRFNHGPSPVHKMGHYGYIVPKHSFTKTLEWYMSLMNVVPTDAVFDPESGDDTTCFMHIDLGKTFTDHHSIFFGASPAVKKAFVHHSSFEVNDMDTEALGHQWLIQKGYTNCWGIGRHVLGSQIFDYW</sequence>
<accession>A0A9P9FHM8</accession>
<dbReference type="AlphaFoldDB" id="A0A9P9FHM8"/>
<dbReference type="Gene3D" id="3.10.180.10">
    <property type="entry name" value="2,3-Dihydroxybiphenyl 1,2-Dioxygenase, domain 1"/>
    <property type="match status" value="2"/>
</dbReference>
<organism evidence="2 3">
    <name type="scientific">Dactylonectria estremocensis</name>
    <dbReference type="NCBI Taxonomy" id="1079267"/>
    <lineage>
        <taxon>Eukaryota</taxon>
        <taxon>Fungi</taxon>
        <taxon>Dikarya</taxon>
        <taxon>Ascomycota</taxon>
        <taxon>Pezizomycotina</taxon>
        <taxon>Sordariomycetes</taxon>
        <taxon>Hypocreomycetidae</taxon>
        <taxon>Hypocreales</taxon>
        <taxon>Nectriaceae</taxon>
        <taxon>Dactylonectria</taxon>
    </lineage>
</organism>
<keyword evidence="2" id="KW-0223">Dioxygenase</keyword>
<evidence type="ECO:0000313" key="2">
    <source>
        <dbReference type="EMBL" id="KAH7161941.1"/>
    </source>
</evidence>
<dbReference type="OrthoDB" id="3360610at2759"/>
<proteinExistence type="predicted"/>
<reference evidence="2" key="1">
    <citation type="journal article" date="2021" name="Nat. Commun.">
        <title>Genetic determinants of endophytism in the Arabidopsis root mycobiome.</title>
        <authorList>
            <person name="Mesny F."/>
            <person name="Miyauchi S."/>
            <person name="Thiergart T."/>
            <person name="Pickel B."/>
            <person name="Atanasova L."/>
            <person name="Karlsson M."/>
            <person name="Huettel B."/>
            <person name="Barry K.W."/>
            <person name="Haridas S."/>
            <person name="Chen C."/>
            <person name="Bauer D."/>
            <person name="Andreopoulos W."/>
            <person name="Pangilinan J."/>
            <person name="LaButti K."/>
            <person name="Riley R."/>
            <person name="Lipzen A."/>
            <person name="Clum A."/>
            <person name="Drula E."/>
            <person name="Henrissat B."/>
            <person name="Kohler A."/>
            <person name="Grigoriev I.V."/>
            <person name="Martin F.M."/>
            <person name="Hacquard S."/>
        </authorList>
    </citation>
    <scope>NUCLEOTIDE SEQUENCE</scope>
    <source>
        <strain evidence="2">MPI-CAGE-AT-0021</strain>
    </source>
</reference>
<dbReference type="GO" id="GO:0051213">
    <property type="term" value="F:dioxygenase activity"/>
    <property type="evidence" value="ECO:0007669"/>
    <property type="project" value="UniProtKB-KW"/>
</dbReference>
<protein>
    <submittedName>
        <fullName evidence="2">Glyoxalase/Bleomycin resistance protein/Dihydroxybiphenyl dioxygenase</fullName>
    </submittedName>
</protein>
<dbReference type="SUPFAM" id="SSF54593">
    <property type="entry name" value="Glyoxalase/Bleomycin resistance protein/Dihydroxybiphenyl dioxygenase"/>
    <property type="match status" value="1"/>
</dbReference>
<gene>
    <name evidence="2" type="ORF">B0J13DRAFT_490385</name>
</gene>
<dbReference type="EMBL" id="JAGMUU010000001">
    <property type="protein sequence ID" value="KAH7161941.1"/>
    <property type="molecule type" value="Genomic_DNA"/>
</dbReference>
<dbReference type="InterPro" id="IPR029068">
    <property type="entry name" value="Glyas_Bleomycin-R_OHBP_Dase"/>
</dbReference>
<dbReference type="InterPro" id="IPR037523">
    <property type="entry name" value="VOC_core"/>
</dbReference>
<keyword evidence="2" id="KW-0560">Oxidoreductase</keyword>
<keyword evidence="3" id="KW-1185">Reference proteome</keyword>
<feature type="domain" description="VOC" evidence="1">
    <location>
        <begin position="11"/>
        <end position="120"/>
    </location>
</feature>
<evidence type="ECO:0000313" key="3">
    <source>
        <dbReference type="Proteomes" id="UP000717696"/>
    </source>
</evidence>
<comment type="caution">
    <text evidence="2">The sequence shown here is derived from an EMBL/GenBank/DDBJ whole genome shotgun (WGS) entry which is preliminary data.</text>
</comment>
<evidence type="ECO:0000259" key="1">
    <source>
        <dbReference type="PROSITE" id="PS51819"/>
    </source>
</evidence>
<dbReference type="PROSITE" id="PS51819">
    <property type="entry name" value="VOC"/>
    <property type="match status" value="1"/>
</dbReference>
<dbReference type="Proteomes" id="UP000717696">
    <property type="component" value="Unassembled WGS sequence"/>
</dbReference>
<name>A0A9P9FHM8_9HYPO</name>